<sequence length="198" mass="21903">MDFFHLTPAGGSGTIQVELVGVVREEAIIVKGLNPETKLALDPFNDYDAKLLAGCHLSSFSTRLTDGGEGPFGCFFLTYPENLAHSTVRRYRRIVTSFPAKVQSGDYLRAAVDVTVSNMSLVGAGVSSDVDCLSVGQNARLVMNLPVGNHLRPVLVTVEVRNRRERDVGFFYGLEFVRMSEEVRHDIKDFVFDKLSML</sequence>
<dbReference type="EMBL" id="CP046915">
    <property type="protein sequence ID" value="QGZ65491.1"/>
    <property type="molecule type" value="Genomic_DNA"/>
</dbReference>
<protein>
    <recommendedName>
        <fullName evidence="1">PilZ domain-containing protein</fullName>
    </recommendedName>
</protein>
<reference evidence="2 3" key="1">
    <citation type="submission" date="2019-12" db="EMBL/GenBank/DDBJ databases">
        <title>Paraburkholderia acidiphila 7Q-K02 sp. nov and Paraburkholderia acidisoli DHF22 sp. nov., two strains isolated from forest soil.</title>
        <authorList>
            <person name="Gao Z."/>
            <person name="Qiu L."/>
        </authorList>
    </citation>
    <scope>NUCLEOTIDE SEQUENCE [LARGE SCALE GENOMIC DNA]</scope>
    <source>
        <strain evidence="2 3">DHF22</strain>
    </source>
</reference>
<proteinExistence type="predicted"/>
<feature type="domain" description="PilZ" evidence="1">
    <location>
        <begin position="88"/>
        <end position="192"/>
    </location>
</feature>
<dbReference type="Pfam" id="PF07238">
    <property type="entry name" value="PilZ"/>
    <property type="match status" value="1"/>
</dbReference>
<organism evidence="2 3">
    <name type="scientific">Paraburkholderia acidisoli</name>
    <dbReference type="NCBI Taxonomy" id="2571748"/>
    <lineage>
        <taxon>Bacteria</taxon>
        <taxon>Pseudomonadati</taxon>
        <taxon>Pseudomonadota</taxon>
        <taxon>Betaproteobacteria</taxon>
        <taxon>Burkholderiales</taxon>
        <taxon>Burkholderiaceae</taxon>
        <taxon>Paraburkholderia</taxon>
    </lineage>
</organism>
<dbReference type="Proteomes" id="UP000433577">
    <property type="component" value="Chromosome 3"/>
</dbReference>
<evidence type="ECO:0000313" key="3">
    <source>
        <dbReference type="Proteomes" id="UP000433577"/>
    </source>
</evidence>
<gene>
    <name evidence="2" type="ORF">FAZ98_27485</name>
</gene>
<dbReference type="SUPFAM" id="SSF141371">
    <property type="entry name" value="PilZ domain-like"/>
    <property type="match status" value="1"/>
</dbReference>
<evidence type="ECO:0000259" key="1">
    <source>
        <dbReference type="Pfam" id="PF07238"/>
    </source>
</evidence>
<dbReference type="KEGG" id="pacs:FAZ98_27485"/>
<dbReference type="AlphaFoldDB" id="A0A7Z2GPB6"/>
<accession>A0A7Z2GPB6</accession>
<dbReference type="InterPro" id="IPR009875">
    <property type="entry name" value="PilZ_domain"/>
</dbReference>
<dbReference type="Gene3D" id="2.40.10.220">
    <property type="entry name" value="predicted glycosyltransferase like domains"/>
    <property type="match status" value="1"/>
</dbReference>
<dbReference type="GO" id="GO:0035438">
    <property type="term" value="F:cyclic-di-GMP binding"/>
    <property type="evidence" value="ECO:0007669"/>
    <property type="project" value="InterPro"/>
</dbReference>
<keyword evidence="3" id="KW-1185">Reference proteome</keyword>
<name>A0A7Z2GPB6_9BURK</name>
<evidence type="ECO:0000313" key="2">
    <source>
        <dbReference type="EMBL" id="QGZ65491.1"/>
    </source>
</evidence>